<name>A0ABR9HT38_9PSEU</name>
<dbReference type="RefSeq" id="WP_086862117.1">
    <property type="nucleotide sequence ID" value="NZ_JADBEG010000001.1"/>
</dbReference>
<dbReference type="InterPro" id="IPR009078">
    <property type="entry name" value="Ferritin-like_SF"/>
</dbReference>
<dbReference type="EMBL" id="JADBEG010000001">
    <property type="protein sequence ID" value="MBE1494055.1"/>
    <property type="molecule type" value="Genomic_DNA"/>
</dbReference>
<evidence type="ECO:0000256" key="1">
    <source>
        <dbReference type="SAM" id="SignalP"/>
    </source>
</evidence>
<evidence type="ECO:0000313" key="4">
    <source>
        <dbReference type="Proteomes" id="UP000631670"/>
    </source>
</evidence>
<evidence type="ECO:0000259" key="2">
    <source>
        <dbReference type="Pfam" id="PF09968"/>
    </source>
</evidence>
<organism evidence="3 4">
    <name type="scientific">Amycolatopsis lexingtonensis</name>
    <dbReference type="NCBI Taxonomy" id="218822"/>
    <lineage>
        <taxon>Bacteria</taxon>
        <taxon>Bacillati</taxon>
        <taxon>Actinomycetota</taxon>
        <taxon>Actinomycetes</taxon>
        <taxon>Pseudonocardiales</taxon>
        <taxon>Pseudonocardiaceae</taxon>
        <taxon>Amycolatopsis</taxon>
    </lineage>
</organism>
<feature type="chain" id="PRO_5046856113" description="DUF2202 domain-containing protein" evidence="1">
    <location>
        <begin position="29"/>
        <end position="216"/>
    </location>
</feature>
<feature type="domain" description="DUF2202" evidence="2">
    <location>
        <begin position="85"/>
        <end position="210"/>
    </location>
</feature>
<gene>
    <name evidence="3" type="ORF">H4696_001155</name>
</gene>
<feature type="signal peptide" evidence="1">
    <location>
        <begin position="1"/>
        <end position="28"/>
    </location>
</feature>
<dbReference type="SUPFAM" id="SSF47240">
    <property type="entry name" value="Ferritin-like"/>
    <property type="match status" value="1"/>
</dbReference>
<dbReference type="CDD" id="cd01048">
    <property type="entry name" value="Ferritin_like_AB2"/>
    <property type="match status" value="1"/>
</dbReference>
<evidence type="ECO:0000313" key="3">
    <source>
        <dbReference type="EMBL" id="MBE1494055.1"/>
    </source>
</evidence>
<dbReference type="Pfam" id="PF09968">
    <property type="entry name" value="DUF2202"/>
    <property type="match status" value="1"/>
</dbReference>
<accession>A0ABR9HT38</accession>
<proteinExistence type="predicted"/>
<dbReference type="Gene3D" id="1.20.1260.10">
    <property type="match status" value="1"/>
</dbReference>
<comment type="caution">
    <text evidence="3">The sequence shown here is derived from an EMBL/GenBank/DDBJ whole genome shotgun (WGS) entry which is preliminary data.</text>
</comment>
<keyword evidence="1" id="KW-0732">Signal</keyword>
<dbReference type="Proteomes" id="UP000631670">
    <property type="component" value="Unassembled WGS sequence"/>
</dbReference>
<sequence length="216" mass="22227">MRTRTLITAIAAGGLVTVGAVVAIPAFAAGGPDGAGNAPGAGNGPGAGSSLMVQDRQRDGTCLTGVVDPSGALSEAQRATLAANAEEEKLAHDLYTAFAGRYDAVVFDRIAAAETAHLDAVRTLMSRYQVTDPTAGQAQGHFATPAVQATYDRLLAQGSADQNAALEAGRAVETTDIADLRKAVDGLTAPDVTRVYEHLLTASQRHLAAFDAWLAR</sequence>
<dbReference type="InterPro" id="IPR019243">
    <property type="entry name" value="DUF2202"/>
</dbReference>
<reference evidence="3 4" key="1">
    <citation type="submission" date="2020-10" db="EMBL/GenBank/DDBJ databases">
        <title>Sequencing the genomes of 1000 actinobacteria strains.</title>
        <authorList>
            <person name="Klenk H.-P."/>
        </authorList>
    </citation>
    <scope>NUCLEOTIDE SEQUENCE [LARGE SCALE GENOMIC DNA]</scope>
    <source>
        <strain evidence="3 4">DSM 44653</strain>
    </source>
</reference>
<keyword evidence="4" id="KW-1185">Reference proteome</keyword>
<protein>
    <recommendedName>
        <fullName evidence="2">DUF2202 domain-containing protein</fullName>
    </recommendedName>
</protein>
<dbReference type="InterPro" id="IPR012347">
    <property type="entry name" value="Ferritin-like"/>
</dbReference>